<keyword evidence="1" id="KW-0597">Phosphoprotein</keyword>
<dbReference type="InterPro" id="IPR036641">
    <property type="entry name" value="HPT_dom_sf"/>
</dbReference>
<feature type="domain" description="HPt" evidence="2">
    <location>
        <begin position="24"/>
        <end position="120"/>
    </location>
</feature>
<dbReference type="EMBL" id="BFAZ01000009">
    <property type="protein sequence ID" value="GBF43096.1"/>
    <property type="molecule type" value="Genomic_DNA"/>
</dbReference>
<sequence>MGGVNLLIDWSRIESLVDMNDPEDQAWLKEMITSLLENMATRVANLDRLMLSKDPKELQSELHQIKGVAANFGLAGLSEVVVKAEALVKSGDVDSSITEGKKIPGIWESTKQELEKKFSS</sequence>
<comment type="caution">
    <text evidence="3">The sequence shown here is derived from an EMBL/GenBank/DDBJ whole genome shotgun (WGS) entry which is preliminary data.</text>
</comment>
<evidence type="ECO:0000259" key="2">
    <source>
        <dbReference type="PROSITE" id="PS50894"/>
    </source>
</evidence>
<gene>
    <name evidence="3" type="ORF">LPTSP2_23920</name>
</gene>
<feature type="modified residue" description="Phosphohistidine" evidence="1">
    <location>
        <position position="63"/>
    </location>
</feature>
<evidence type="ECO:0000256" key="1">
    <source>
        <dbReference type="PROSITE-ProRule" id="PRU00110"/>
    </source>
</evidence>
<dbReference type="InterPro" id="IPR008207">
    <property type="entry name" value="Sig_transdc_His_kin_Hpt_dom"/>
</dbReference>
<organism evidence="3 4">
    <name type="scientific">Leptospira ellinghausenii</name>
    <dbReference type="NCBI Taxonomy" id="1917822"/>
    <lineage>
        <taxon>Bacteria</taxon>
        <taxon>Pseudomonadati</taxon>
        <taxon>Spirochaetota</taxon>
        <taxon>Spirochaetia</taxon>
        <taxon>Leptospirales</taxon>
        <taxon>Leptospiraceae</taxon>
        <taxon>Leptospira</taxon>
    </lineage>
</organism>
<evidence type="ECO:0000313" key="4">
    <source>
        <dbReference type="Proteomes" id="UP000245206"/>
    </source>
</evidence>
<dbReference type="Proteomes" id="UP000245206">
    <property type="component" value="Unassembled WGS sequence"/>
</dbReference>
<dbReference type="GO" id="GO:0000160">
    <property type="term" value="P:phosphorelay signal transduction system"/>
    <property type="evidence" value="ECO:0007669"/>
    <property type="project" value="InterPro"/>
</dbReference>
<dbReference type="Pfam" id="PF01627">
    <property type="entry name" value="Hpt"/>
    <property type="match status" value="1"/>
</dbReference>
<accession>A0A2P2DEP5</accession>
<dbReference type="GO" id="GO:0004672">
    <property type="term" value="F:protein kinase activity"/>
    <property type="evidence" value="ECO:0007669"/>
    <property type="project" value="UniProtKB-ARBA"/>
</dbReference>
<dbReference type="PROSITE" id="PS50894">
    <property type="entry name" value="HPT"/>
    <property type="match status" value="1"/>
</dbReference>
<proteinExistence type="predicted"/>
<reference evidence="4" key="1">
    <citation type="journal article" date="2019" name="Microbiol. Immunol.">
        <title>Molecular and phenotypic characterization of Leptospira johnsonii sp. nov., Leptospira ellinghausenii sp. nov. and Leptospira ryugenii sp. nov. isolated from soil and water in Japan.</title>
        <authorList>
            <person name="Masuzawa T."/>
            <person name="Saito M."/>
            <person name="Nakao R."/>
            <person name="Nikaido Y."/>
            <person name="Matsumoto M."/>
            <person name="Ogawa M."/>
            <person name="Yokoyama M."/>
            <person name="Hidaka Y."/>
            <person name="Tomita J."/>
            <person name="Sakakibara K."/>
            <person name="Suzuki K."/>
            <person name="Yasuda S."/>
            <person name="Sato H."/>
            <person name="Yamaguchi M."/>
            <person name="Yoshida S.I."/>
            <person name="Koizumi N."/>
            <person name="Kawamura Y."/>
        </authorList>
    </citation>
    <scope>NUCLEOTIDE SEQUENCE [LARGE SCALE GENOMIC DNA]</scope>
    <source>
        <strain evidence="4">E18</strain>
    </source>
</reference>
<protein>
    <submittedName>
        <fullName evidence="3">Hpt domain protein</fullName>
    </submittedName>
</protein>
<dbReference type="SUPFAM" id="SSF47226">
    <property type="entry name" value="Histidine-containing phosphotransfer domain, HPT domain"/>
    <property type="match status" value="1"/>
</dbReference>
<evidence type="ECO:0000313" key="3">
    <source>
        <dbReference type="EMBL" id="GBF43096.1"/>
    </source>
</evidence>
<keyword evidence="4" id="KW-1185">Reference proteome</keyword>
<dbReference type="AlphaFoldDB" id="A0A2P2DEP5"/>
<name>A0A2P2DEP5_9LEPT</name>
<dbReference type="Gene3D" id="1.20.120.160">
    <property type="entry name" value="HPT domain"/>
    <property type="match status" value="1"/>
</dbReference>